<accession>A0A1B6IJ90</accession>
<organism evidence="1">
    <name type="scientific">Homalodisca liturata</name>
    <dbReference type="NCBI Taxonomy" id="320908"/>
    <lineage>
        <taxon>Eukaryota</taxon>
        <taxon>Metazoa</taxon>
        <taxon>Ecdysozoa</taxon>
        <taxon>Arthropoda</taxon>
        <taxon>Hexapoda</taxon>
        <taxon>Insecta</taxon>
        <taxon>Pterygota</taxon>
        <taxon>Neoptera</taxon>
        <taxon>Paraneoptera</taxon>
        <taxon>Hemiptera</taxon>
        <taxon>Auchenorrhyncha</taxon>
        <taxon>Membracoidea</taxon>
        <taxon>Cicadellidae</taxon>
        <taxon>Cicadellinae</taxon>
        <taxon>Proconiini</taxon>
        <taxon>Homalodisca</taxon>
    </lineage>
</organism>
<gene>
    <name evidence="1" type="ORF">g.56781</name>
</gene>
<name>A0A1B6IJ90_9HEMI</name>
<feature type="non-terminal residue" evidence="1">
    <location>
        <position position="139"/>
    </location>
</feature>
<proteinExistence type="predicted"/>
<feature type="non-terminal residue" evidence="1">
    <location>
        <position position="1"/>
    </location>
</feature>
<dbReference type="EMBL" id="GECU01020715">
    <property type="protein sequence ID" value="JAS86991.1"/>
    <property type="molecule type" value="Transcribed_RNA"/>
</dbReference>
<dbReference type="AlphaFoldDB" id="A0A1B6IJ90"/>
<protein>
    <submittedName>
        <fullName evidence="1">Uncharacterized protein</fullName>
    </submittedName>
</protein>
<sequence length="139" mass="15947">CHEIYSCKCSVKDTCQDAVLNCRTNFNYTKTSYASLDVRKPNFDYVFSNQYNVLSKIENQPYRPPVTRESLNECNICASLNNGNNSSHRYHMNEIFRNSYSNLCNNMCQQNVNNYTERASSSWTFADCDSPLNSGLSLS</sequence>
<evidence type="ECO:0000313" key="1">
    <source>
        <dbReference type="EMBL" id="JAS86991.1"/>
    </source>
</evidence>
<reference evidence="1" key="1">
    <citation type="submission" date="2015-11" db="EMBL/GenBank/DDBJ databases">
        <title>De novo transcriptome assembly of four potential Pierce s Disease insect vectors from Arizona vineyards.</title>
        <authorList>
            <person name="Tassone E.E."/>
        </authorList>
    </citation>
    <scope>NUCLEOTIDE SEQUENCE</scope>
</reference>